<dbReference type="PANTHER" id="PTHR35764">
    <property type="entry name" value="PROTEIN SHORTAGE IN CHIASMATA 1"/>
    <property type="match status" value="1"/>
</dbReference>
<feature type="region of interest" description="Disordered" evidence="1">
    <location>
        <begin position="561"/>
        <end position="583"/>
    </location>
</feature>
<dbReference type="STRING" id="71139.A0A058ZSH7"/>
<sequence>MLVSRRSTYQKILAMEKEGIQVIERDTTLPVDIIISAAVCLVWYTHKNIGRKASGFSEGSSVLACHIENIAANILTNLSFAFRACILIFEGESGFLASVMESSDGLYAAAASLGIDLQLLCSFSPESTDEIILKSIAKETRIIRGLYTKLPESETLAESFLTKFPSVNPLSAHAILSSEGMLSDFFELSHECRVTTVQKYQVPDESVSLFSALCQFGEREDSRSIMTDCSSSVSSGPDSKHCHSKLDSGGKRCKYEKHPDKGNVPVDDLLHFQPSKLCNSSSSKLPGFTNIYDSTILKDQEIHNKFKEPNSCVDHFLGQKRGMDESTTTYPSRVGNRFDSGIKKGVFSSNVTEHQSLAPDDDFLYWYTGAHLATTDTFDWTDIKNSDIVHEDTKGEAINLTHPSIANPLEFSFSLPDLENNARGGSNHASRFSFDRYNYPTFPTVAESDSTSFIHSPGNHQRQSLQKETDCFLSTELVNDKMPTDNQDKLFKGFLDGRSMENLHGSPWTIEFLNRIREKSKFWRQSLPSSASPCYGNTRTKSNTTKRRSPSILEFFKYQRGSTVRKTPEEKRQKRSTQSFGSFKNGKVAASLVPSWTPVDKRARRKLSYVTNDAESQTKLIWGDKAREIHDH</sequence>
<dbReference type="InterPro" id="IPR038824">
    <property type="entry name" value="SHOC1-like"/>
</dbReference>
<keyword evidence="4" id="KW-1185">Reference proteome</keyword>
<dbReference type="eggNOG" id="ENOG502QT2G">
    <property type="taxonomic scope" value="Eukaryota"/>
</dbReference>
<dbReference type="OMA" id="ACHIENI"/>
<dbReference type="EMBL" id="KK199064">
    <property type="protein sequence ID" value="KCW44757.1"/>
    <property type="molecule type" value="Genomic_DNA"/>
</dbReference>
<evidence type="ECO:0000313" key="3">
    <source>
        <dbReference type="EMBL" id="KCW44757.1"/>
    </source>
</evidence>
<dbReference type="Gramene" id="KCW44757">
    <property type="protein sequence ID" value="KCW44757"/>
    <property type="gene ID" value="EUGRSUZ_L01677"/>
</dbReference>
<evidence type="ECO:0000313" key="4">
    <source>
        <dbReference type="Proteomes" id="UP000030711"/>
    </source>
</evidence>
<dbReference type="AlphaFoldDB" id="A0A058ZSH7"/>
<reference evidence="2" key="2">
    <citation type="journal article" date="2014" name="Nature">
        <title>The genome of Eucalyptus grandis.</title>
        <authorList>
            <person name="Myburg A.A."/>
            <person name="Grattapaglia D."/>
            <person name="Tuskan G.A."/>
            <person name="Hellsten U."/>
            <person name="Hayes R.D."/>
            <person name="Grimwood J."/>
            <person name="Jenkins J."/>
            <person name="Lindquist E."/>
            <person name="Tice H."/>
            <person name="Bauer D."/>
            <person name="Goodstein D.M."/>
            <person name="Dubchak I."/>
            <person name="Poliakov A."/>
            <person name="Mizrachi E."/>
            <person name="Kullan A.R."/>
            <person name="Hussey S.G."/>
            <person name="Pinard D."/>
            <person name="van der Merwe K."/>
            <person name="Singh P."/>
            <person name="van Jaarsveld I."/>
            <person name="Silva-Junior O.B."/>
            <person name="Togawa R.C."/>
            <person name="Pappas M.R."/>
            <person name="Faria D.A."/>
            <person name="Sansaloni C.P."/>
            <person name="Petroli C.D."/>
            <person name="Yang X."/>
            <person name="Ranjan P."/>
            <person name="Tschaplinski T.J."/>
            <person name="Ye C.Y."/>
            <person name="Li T."/>
            <person name="Sterck L."/>
            <person name="Vanneste K."/>
            <person name="Murat F."/>
            <person name="Soler M."/>
            <person name="Clemente H.S."/>
            <person name="Saidi N."/>
            <person name="Cassan-Wang H."/>
            <person name="Dunand C."/>
            <person name="Hefer C.A."/>
            <person name="Bornberg-Bauer E."/>
            <person name="Kersting A.R."/>
            <person name="Vining K."/>
            <person name="Amarasinghe V."/>
            <person name="Ranik M."/>
            <person name="Naithani S."/>
            <person name="Elser J."/>
            <person name="Boyd A.E."/>
            <person name="Liston A."/>
            <person name="Spatafora J.W."/>
            <person name="Dharmwardhana P."/>
            <person name="Raja R."/>
            <person name="Sullivan C."/>
            <person name="Romanel E."/>
            <person name="Alves-Ferreira M."/>
            <person name="Kulheim C."/>
            <person name="Foley W."/>
            <person name="Carocha V."/>
            <person name="Paiva J."/>
            <person name="Kudrna D."/>
            <person name="Brommonschenkel S.H."/>
            <person name="Pasquali G."/>
            <person name="Byrne M."/>
            <person name="Rigault P."/>
            <person name="Tibbits J."/>
            <person name="Spokevicius A."/>
            <person name="Jones R.C."/>
            <person name="Steane D.A."/>
            <person name="Vaillancourt R.E."/>
            <person name="Potts B.M."/>
            <person name="Joubert F."/>
            <person name="Barry K."/>
            <person name="Pappas G.J."/>
            <person name="Strauss S.H."/>
            <person name="Jaiswal P."/>
            <person name="Grima-Pettenati J."/>
            <person name="Salse J."/>
            <person name="Van de Peer Y."/>
            <person name="Rokhsar D.S."/>
            <person name="Schmutz J."/>
        </authorList>
    </citation>
    <scope>NUCLEOTIDE SEQUENCE</scope>
    <source>
        <tissue evidence="2">Leaf extractions</tissue>
    </source>
</reference>
<name>A0A058ZSH7_EUCGR</name>
<proteinExistence type="predicted"/>
<evidence type="ECO:0000256" key="1">
    <source>
        <dbReference type="SAM" id="MobiDB-lite"/>
    </source>
</evidence>
<reference evidence="3" key="1">
    <citation type="submission" date="2013-07" db="EMBL/GenBank/DDBJ databases">
        <title>The genome of Eucalyptus grandis.</title>
        <authorList>
            <person name="Schmutz J."/>
            <person name="Hayes R."/>
            <person name="Myburg A."/>
            <person name="Tuskan G."/>
            <person name="Grattapaglia D."/>
            <person name="Rokhsar D.S."/>
        </authorList>
    </citation>
    <scope>NUCLEOTIDE SEQUENCE</scope>
    <source>
        <tissue evidence="3">Leaf extractions</tissue>
    </source>
</reference>
<accession>A0A058ZSH7</accession>
<dbReference type="GO" id="GO:0007131">
    <property type="term" value="P:reciprocal meiotic recombination"/>
    <property type="evidence" value="ECO:0007669"/>
    <property type="project" value="InterPro"/>
</dbReference>
<dbReference type="PANTHER" id="PTHR35764:SF1">
    <property type="entry name" value="PROTEIN SHORTAGE IN CHIASMATA 1"/>
    <property type="match status" value="1"/>
</dbReference>
<reference evidence="2" key="4">
    <citation type="submission" date="2023-07" db="EMBL/GenBank/DDBJ databases">
        <authorList>
            <person name="Myburg A.A."/>
            <person name="Grattapaglia D."/>
            <person name="Tuskan G.A."/>
            <person name="Hellsten U."/>
            <person name="Hayes R.D."/>
            <person name="Grimwood J."/>
            <person name="Jenkins J."/>
            <person name="Lindquist E."/>
            <person name="Tice H."/>
            <person name="Bauer D."/>
            <person name="Goodstein D.M."/>
            <person name="Dubchak I."/>
            <person name="Poliakov A."/>
            <person name="Mizrachi E."/>
            <person name="Kullan A.R."/>
            <person name="Hussey S.G."/>
            <person name="Pinard D."/>
            <person name="Van D.M."/>
            <person name="Singh P."/>
            <person name="Van J.I."/>
            <person name="Silva-Junior O.B."/>
            <person name="Togawa R.C."/>
            <person name="Pappas M.R."/>
            <person name="Faria D.A."/>
            <person name="Sansaloni C.P."/>
            <person name="Petroli C.D."/>
            <person name="Yang X."/>
            <person name="Ranjan P."/>
            <person name="Tschaplinski T.J."/>
            <person name="Ye C.Y."/>
            <person name="Li T."/>
            <person name="Sterck L."/>
            <person name="Vanneste K."/>
            <person name="Murat F."/>
            <person name="Soler M."/>
            <person name="Clemente H.S."/>
            <person name="Saidi N."/>
            <person name="Cassan-Wang H."/>
            <person name="Dunand C."/>
            <person name="Hefer C.A."/>
            <person name="Bornberg-Bauer E."/>
            <person name="Kersting A.R."/>
            <person name="Vining K."/>
            <person name="Amarasinghe V."/>
            <person name="Ranik M."/>
            <person name="Naithani S."/>
            <person name="Elser J."/>
            <person name="Boyd A.E."/>
            <person name="Liston A."/>
            <person name="Spatafora J.W."/>
            <person name="Dharmwardhana P."/>
            <person name="Raja R."/>
            <person name="Sullivan C."/>
            <person name="Romanel E."/>
            <person name="Alves-Ferreira M."/>
            <person name="Kulheim C."/>
            <person name="Foley W."/>
            <person name="Carocha V."/>
            <person name="Paiva J."/>
            <person name="Kudrna D."/>
            <person name="Brommonschenkel S.H."/>
            <person name="Pasquali G."/>
            <person name="Byrne M."/>
            <person name="Rigault P."/>
            <person name="Tibbits J."/>
            <person name="Spokevicius A."/>
            <person name="Jones R.C."/>
            <person name="Steane D.A."/>
            <person name="Vaillancourt R.E."/>
            <person name="Potts B.M."/>
            <person name="Joubert F."/>
            <person name="Barry K."/>
            <person name="Pappas G.J."/>
            <person name="Strauss S.H."/>
            <person name="Jaiswal P."/>
            <person name="Grima-Pettenati J."/>
            <person name="Salse J."/>
            <person name="Van D.P."/>
            <person name="Rokhsar D.S."/>
            <person name="Schmutz J."/>
        </authorList>
    </citation>
    <scope>NUCLEOTIDE SEQUENCE</scope>
    <source>
        <tissue evidence="2">Leaf extractions</tissue>
    </source>
</reference>
<reference evidence="2" key="3">
    <citation type="submission" date="2023-04" db="EMBL/GenBank/DDBJ databases">
        <title>WGS assembly of Eucalyptus grandis.</title>
        <authorList>
            <person name="Myburg A."/>
            <person name="Grattapaglia D."/>
            <person name="Tuskan G."/>
            <person name="Hellsten U."/>
            <person name="Hayes R."/>
            <person name="Grimwood J."/>
            <person name="Jenkins J."/>
            <person name="Lindquist E."/>
            <person name="Tice H."/>
            <person name="Bauer D."/>
            <person name="Goodstein D."/>
            <person name="Dubchak I."/>
            <person name="Poliakov A."/>
            <person name="Mizrachi E."/>
            <person name="Kullan A."/>
            <person name="Hussey S."/>
            <person name="Pinard D."/>
            <person name="Van D."/>
            <person name="Singh P."/>
            <person name="Van J."/>
            <person name="Silva-Junior O."/>
            <person name="Togawa R."/>
            <person name="Pappas M."/>
            <person name="Faria D."/>
            <person name="Sansaloni C."/>
            <person name="Petroli C."/>
            <person name="Yang X."/>
            <person name="Ranjan P."/>
            <person name="Tschaplinski T."/>
            <person name="Ye C."/>
            <person name="Li T."/>
            <person name="Sterck L."/>
            <person name="Vanneste K."/>
            <person name="Murat F."/>
            <person name="Soler M."/>
            <person name="Clemente H."/>
            <person name="Saidi N."/>
            <person name="Cassan-Wang H."/>
            <person name="Dunand C."/>
            <person name="Hefer C."/>
            <person name="Bornberg-Bauer E."/>
            <person name="Kersting A."/>
            <person name="Vining K."/>
            <person name="Amarasinghe V."/>
            <person name="Ranik M."/>
            <person name="Naithani S."/>
            <person name="Elser J."/>
            <person name="Boyd A."/>
            <person name="Liston A."/>
            <person name="Spatafora J."/>
            <person name="Dharmwardhana P."/>
            <person name="Raja R."/>
            <person name="Sullivan C."/>
            <person name="Romanel E."/>
            <person name="Alves-Ferreira M."/>
            <person name="Kulheim C."/>
            <person name="Foley W."/>
            <person name="Carocha V."/>
            <person name="Paiva J."/>
            <person name="Kudrna D."/>
            <person name="Brommonschenkel S."/>
            <person name="Pasquali G."/>
            <person name="Byrne M."/>
            <person name="Rigault P."/>
            <person name="Tibbits J."/>
            <person name="Spokevicius A."/>
            <person name="Jones R."/>
            <person name="Steane D."/>
            <person name="Vaillancourt R."/>
            <person name="Potts B."/>
            <person name="Joubert F."/>
            <person name="Barry K."/>
            <person name="Pappas G."/>
            <person name="Strauss S."/>
            <person name="Jaiswal P."/>
            <person name="Grima-Pettenati J."/>
            <person name="Salse J."/>
            <person name="Van D."/>
            <person name="Rokhsar D."/>
            <person name="Schmutz J."/>
        </authorList>
    </citation>
    <scope>NUCLEOTIDE SEQUENCE</scope>
    <source>
        <tissue evidence="2">Leaf extractions</tissue>
    </source>
</reference>
<gene>
    <name evidence="3" type="ORF">EUGRSUZ_L01677</name>
</gene>
<organism evidence="3">
    <name type="scientific">Eucalyptus grandis</name>
    <name type="common">Flooded gum</name>
    <dbReference type="NCBI Taxonomy" id="71139"/>
    <lineage>
        <taxon>Eukaryota</taxon>
        <taxon>Viridiplantae</taxon>
        <taxon>Streptophyta</taxon>
        <taxon>Embryophyta</taxon>
        <taxon>Tracheophyta</taxon>
        <taxon>Spermatophyta</taxon>
        <taxon>Magnoliopsida</taxon>
        <taxon>eudicotyledons</taxon>
        <taxon>Gunneridae</taxon>
        <taxon>Pentapetalae</taxon>
        <taxon>rosids</taxon>
        <taxon>malvids</taxon>
        <taxon>Myrtales</taxon>
        <taxon>Myrtaceae</taxon>
        <taxon>Myrtoideae</taxon>
        <taxon>Eucalypteae</taxon>
        <taxon>Eucalyptus</taxon>
    </lineage>
</organism>
<dbReference type="InParanoid" id="A0A058ZSH7"/>
<evidence type="ECO:0000313" key="2">
    <source>
        <dbReference type="EMBL" id="KAK2632339.1"/>
    </source>
</evidence>
<dbReference type="Proteomes" id="UP000030711">
    <property type="component" value="Unassembled WGS sequence"/>
</dbReference>
<dbReference type="EMBL" id="MU848548">
    <property type="protein sequence ID" value="KAK2632339.1"/>
    <property type="molecule type" value="Genomic_DNA"/>
</dbReference>
<protein>
    <submittedName>
        <fullName evidence="3">Uncharacterized protein</fullName>
    </submittedName>
</protein>